<dbReference type="Gene3D" id="2.60.40.10">
    <property type="entry name" value="Immunoglobulins"/>
    <property type="match status" value="2"/>
</dbReference>
<evidence type="ECO:0000313" key="3">
    <source>
        <dbReference type="EMBL" id="MDO7876236.1"/>
    </source>
</evidence>
<comment type="caution">
    <text evidence="3">The sequence shown here is derived from an EMBL/GenBank/DDBJ whole genome shotgun (WGS) entry which is preliminary data.</text>
</comment>
<organism evidence="3 4">
    <name type="scientific">Hymenobacter aranciens</name>
    <dbReference type="NCBI Taxonomy" id="3063996"/>
    <lineage>
        <taxon>Bacteria</taxon>
        <taxon>Pseudomonadati</taxon>
        <taxon>Bacteroidota</taxon>
        <taxon>Cytophagia</taxon>
        <taxon>Cytophagales</taxon>
        <taxon>Hymenobacteraceae</taxon>
        <taxon>Hymenobacter</taxon>
    </lineage>
</organism>
<dbReference type="CDD" id="cd00102">
    <property type="entry name" value="IPT"/>
    <property type="match status" value="1"/>
</dbReference>
<evidence type="ECO:0000259" key="1">
    <source>
        <dbReference type="Pfam" id="PF01833"/>
    </source>
</evidence>
<gene>
    <name evidence="3" type="ORF">Q5H93_15940</name>
</gene>
<dbReference type="RefSeq" id="WP_305007590.1">
    <property type="nucleotide sequence ID" value="NZ_JAUQSY010000010.1"/>
</dbReference>
<dbReference type="NCBIfam" id="TIGR04183">
    <property type="entry name" value="Por_Secre_tail"/>
    <property type="match status" value="1"/>
</dbReference>
<protein>
    <submittedName>
        <fullName evidence="3">T9SS type A sorting domain-containing protein</fullName>
    </submittedName>
</protein>
<name>A0ABT9BHW6_9BACT</name>
<reference evidence="3" key="1">
    <citation type="submission" date="2023-07" db="EMBL/GenBank/DDBJ databases">
        <authorList>
            <person name="Kim M.K."/>
        </authorList>
    </citation>
    <scope>NUCLEOTIDE SEQUENCE</scope>
    <source>
        <strain evidence="3">ASUV-10-1</strain>
    </source>
</reference>
<dbReference type="Pfam" id="PF18962">
    <property type="entry name" value="Por_Secre_tail"/>
    <property type="match status" value="1"/>
</dbReference>
<feature type="domain" description="IPT/TIG" evidence="1">
    <location>
        <begin position="1194"/>
        <end position="1262"/>
    </location>
</feature>
<sequence>MTTRSIPFIRLGRRAGLLALLLLPLLGWGQTTIAIQDFEATPATPTATYGTTGTGGAITTGNANTPNDPRYVSGTQGYGRSGSTGSVVITSAANIDASAYTGVALEFRLASFSGTSGNGAENDDLVTVAISTNGGTSYSNELIVTGNSNARWSFATGTGTASAAYDGNSTVEAAKRFTPAGGDARTTDGYTFIRVTGITASNQLRFRITLGNDAANEQWVIDDIVVKGNAAISTGTVGSTPVCANTATDVTVPYTPNITFTGAYSAQLSDAAGDFTSPTTLSIVGSNSANPLTVTIPAGTPNGTGYKIRVNNAAPARTGSASPAFAINNLAVTLAPTTLGLTIGQTNATALTATETPAATSRIWKYGTMSGGAYSNTIGSQAGTSYTPQPADFGGTTGTYYVVAQSTLGGCVVTSNQSVVTVNPATSATISLSTASLNLGTVGTNTAGTIYTYTVSGSLLTTGITITPPAGVEISKDGFLSTANTNAAPLVLPQSGNSVASTTISVRLAATATPGAVSGNITHVSGTASQNVAVTGTVLAGASACLTEGFNNAAIPVGWLTSGVSTSTDSPRTGTRQAEFDGSTESLTTPVIANPSLLTFYLYRTTSTTAKNLLVQVSTSGQTGTFTTVTTFTHSDVPLTETWTPLTVDLSAYTASNAVYIRFARNNGNTSPWRLDDVTVSCGVPAPAFTLTTGTIADSPFCINQGTNPSITVPFTVSGGTFGTANVMTAVLSNASGSFASGTTTLGTLTAVASGSISGNIPNSVVSGTAYRVRVQASTPATNAPDNGTDLVVTNYLTNEVPATASATPGNGQVTVSFGAPANSCATSVIITARLGSAGTLKPLAGNIYTANTTFGGSGSTNLGSGQYVVYNGPLNGSVTVTGLTNGSQYFFQIFTTGGNGYSDGIVRSARPVVPAILTEVLVPQLISARTSTSTHNARLPYVWRATVSGLLPTTTYKYYTAVHAATDAATYGGVGVPLEVKAPGAFVRASGPSLSSSTATFATDASGSYTGWFAVEPTADSRFADGSTVYPLIVLNAGDGSDVAAQFLPTTSAVTAMQLGTGSSQATAVRGTSFAAPANFIFTYNDVNGMSRPLAGTWVEEDGIVNTTANNYAAFYSNDVNGVAGAWGLLTPNTNANGIRRVEQRALADGSLVGCPATDADGVWPSTTSTVNPNSGTTARVLTTGDVPFQAATVTGFSPSGGTPGTIITITGTNFTTGPAPTVSFNGGTAVATTFVSTTSVTVAVPASASSGPLTLTAGCGTTLAVGAFAVVPNAYYTKATGDLDLLSTYGDQPDGSGTAPTSFALAGTTYTVTGTGRSFGNNWTVSGTGTKVVLAAGAEMIIPTTAVFAGTLDQGANSTLVIRNATAAATDNLLQDVQAASSTIELAQTTAPYIIPVDLNYENLKLTNGEKRLNAAYFYDVNGTLTLENTLISSTLLNTSAGNNFAYAIIRLNGNLVQLSNVTYDPARSITLQLLNTSTIQTLNANGGTISLHRLLTDGSTVKGGSLVGAGSVLALGNSRNGGLEMLDSGNTLELGAGTTLRFNGGGNIFGTSLGSLKPDPAANLEFMRTVANDYDLGSLRFVTGFNTVNNFLLSATTSVSSENVLGLSSNLTVNGSATFQAGTLELNGRTLTLNGPITSGTGTLRGSTSSSLNFGGTGALGTLNFVSAAAGRNLSTLTMNRAGGAAFVLTAPLTINTTLALTNGIITTDATNVLTLINAAAPTGGSADSYINGPLARITNSGARTVFFPVGKAGNYRPLTLNTAAQSNTVTYTAEQIESAPANNNYAAGSNLQRVSFKRYFTINRSTSAGTFSGTLTMTFGTDDYVNFPADPTFVVAKRSTPASEWTNIGHTAETGTASNGAPVAGTITSGIFTTFSDFSLASTSTANFFPGLNPLPVELISFTAQRQEANVSLQWATASEKNSAYFEVQRSPNAEDFTTIAKVDAAGSSTKKAVYQTLDRNAPPTQLYYRLRQVDNDGSVAYSPVKVVAASSKVFEMAIYPNPARETINFSTAGPASYRISNVLGQVLLQGTATDMTNVSVASLASGTYYLELQTAAGRKVQKFSKE</sequence>
<proteinExistence type="predicted"/>
<dbReference type="Proteomes" id="UP001176429">
    <property type="component" value="Unassembled WGS sequence"/>
</dbReference>
<dbReference type="Pfam" id="PF01833">
    <property type="entry name" value="TIG"/>
    <property type="match status" value="1"/>
</dbReference>
<dbReference type="EMBL" id="JAUQSY010000010">
    <property type="protein sequence ID" value="MDO7876236.1"/>
    <property type="molecule type" value="Genomic_DNA"/>
</dbReference>
<accession>A0ABT9BHW6</accession>
<dbReference type="InterPro" id="IPR014756">
    <property type="entry name" value="Ig_E-set"/>
</dbReference>
<feature type="domain" description="Secretion system C-terminal sorting" evidence="2">
    <location>
        <begin position="2003"/>
        <end position="2068"/>
    </location>
</feature>
<dbReference type="InterPro" id="IPR013783">
    <property type="entry name" value="Ig-like_fold"/>
</dbReference>
<dbReference type="Gene3D" id="2.60.120.260">
    <property type="entry name" value="Galactose-binding domain-like"/>
    <property type="match status" value="2"/>
</dbReference>
<dbReference type="InterPro" id="IPR002909">
    <property type="entry name" value="IPT_dom"/>
</dbReference>
<dbReference type="InterPro" id="IPR026444">
    <property type="entry name" value="Secre_tail"/>
</dbReference>
<keyword evidence="4" id="KW-1185">Reference proteome</keyword>
<evidence type="ECO:0000259" key="2">
    <source>
        <dbReference type="Pfam" id="PF18962"/>
    </source>
</evidence>
<evidence type="ECO:0000313" key="4">
    <source>
        <dbReference type="Proteomes" id="UP001176429"/>
    </source>
</evidence>
<dbReference type="SUPFAM" id="SSF81296">
    <property type="entry name" value="E set domains"/>
    <property type="match status" value="1"/>
</dbReference>